<dbReference type="EMBL" id="KB456260">
    <property type="protein sequence ID" value="EMF16512.1"/>
    <property type="molecule type" value="Genomic_DNA"/>
</dbReference>
<proteinExistence type="predicted"/>
<protein>
    <recommendedName>
        <fullName evidence="2">CUE domain-containing protein</fullName>
    </recommendedName>
</protein>
<dbReference type="Proteomes" id="UP000016931">
    <property type="component" value="Unassembled WGS sequence"/>
</dbReference>
<dbReference type="RefSeq" id="XP_016764633.1">
    <property type="nucleotide sequence ID" value="XM_016903240.1"/>
</dbReference>
<name>N1QJQ1_SPHMS</name>
<organism evidence="3 4">
    <name type="scientific">Sphaerulina musiva (strain SO2202)</name>
    <name type="common">Poplar stem canker fungus</name>
    <name type="synonym">Septoria musiva</name>
    <dbReference type="NCBI Taxonomy" id="692275"/>
    <lineage>
        <taxon>Eukaryota</taxon>
        <taxon>Fungi</taxon>
        <taxon>Dikarya</taxon>
        <taxon>Ascomycota</taxon>
        <taxon>Pezizomycotina</taxon>
        <taxon>Dothideomycetes</taxon>
        <taxon>Dothideomycetidae</taxon>
        <taxon>Mycosphaerellales</taxon>
        <taxon>Mycosphaerellaceae</taxon>
        <taxon>Sphaerulina</taxon>
    </lineage>
</organism>
<evidence type="ECO:0000313" key="4">
    <source>
        <dbReference type="Proteomes" id="UP000016931"/>
    </source>
</evidence>
<dbReference type="OrthoDB" id="20105at2759"/>
<dbReference type="eggNOG" id="ENOG502RM3H">
    <property type="taxonomic scope" value="Eukaryota"/>
</dbReference>
<gene>
    <name evidence="3" type="ORF">SEPMUDRAFT_145741</name>
</gene>
<evidence type="ECO:0000256" key="1">
    <source>
        <dbReference type="SAM" id="MobiDB-lite"/>
    </source>
</evidence>
<reference evidence="3 4" key="1">
    <citation type="journal article" date="2012" name="PLoS Pathog.">
        <title>Diverse lifestyles and strategies of plant pathogenesis encoded in the genomes of eighteen Dothideomycetes fungi.</title>
        <authorList>
            <person name="Ohm R.A."/>
            <person name="Feau N."/>
            <person name="Henrissat B."/>
            <person name="Schoch C.L."/>
            <person name="Horwitz B.A."/>
            <person name="Barry K.W."/>
            <person name="Condon B.J."/>
            <person name="Copeland A.C."/>
            <person name="Dhillon B."/>
            <person name="Glaser F."/>
            <person name="Hesse C.N."/>
            <person name="Kosti I."/>
            <person name="LaButti K."/>
            <person name="Lindquist E.A."/>
            <person name="Lucas S."/>
            <person name="Salamov A.A."/>
            <person name="Bradshaw R.E."/>
            <person name="Ciuffetti L."/>
            <person name="Hamelin R.C."/>
            <person name="Kema G.H.J."/>
            <person name="Lawrence C."/>
            <person name="Scott J.A."/>
            <person name="Spatafora J.W."/>
            <person name="Turgeon B.G."/>
            <person name="de Wit P.J.G.M."/>
            <person name="Zhong S."/>
            <person name="Goodwin S.B."/>
            <person name="Grigoriev I.V."/>
        </authorList>
    </citation>
    <scope>NUCLEOTIDE SEQUENCE [LARGE SCALE GENOMIC DNA]</scope>
    <source>
        <strain evidence="3 4">SO2202</strain>
    </source>
</reference>
<feature type="domain" description="CUE" evidence="2">
    <location>
        <begin position="117"/>
        <end position="159"/>
    </location>
</feature>
<keyword evidence="4" id="KW-1185">Reference proteome</keyword>
<evidence type="ECO:0000259" key="2">
    <source>
        <dbReference type="PROSITE" id="PS51140"/>
    </source>
</evidence>
<dbReference type="GO" id="GO:0043130">
    <property type="term" value="F:ubiquitin binding"/>
    <property type="evidence" value="ECO:0007669"/>
    <property type="project" value="InterPro"/>
</dbReference>
<feature type="compositionally biased region" description="Basic and acidic residues" evidence="1">
    <location>
        <begin position="98"/>
        <end position="108"/>
    </location>
</feature>
<evidence type="ECO:0000313" key="3">
    <source>
        <dbReference type="EMBL" id="EMF16512.1"/>
    </source>
</evidence>
<dbReference type="GeneID" id="27900377"/>
<sequence length="162" mass="18160">MASNQGYGSEYQAPQQGLPSTNPWAEEHSPSQQQQQYASQQPQQQHLPQSQYQQPQQPYQYQQQQHNQQPGFAAPPGPPPGRANTFNETSFVPESEQSEQREALEHFEMNNSKPESQTDRDVAQLATEFPNLDSSLIAALYSDSQNLGATREMLQELAATAQ</sequence>
<dbReference type="InterPro" id="IPR003892">
    <property type="entry name" value="CUE"/>
</dbReference>
<feature type="region of interest" description="Disordered" evidence="1">
    <location>
        <begin position="1"/>
        <end position="122"/>
    </location>
</feature>
<dbReference type="PROSITE" id="PS51140">
    <property type="entry name" value="CUE"/>
    <property type="match status" value="1"/>
</dbReference>
<dbReference type="HOGENOM" id="CLU_1778290_0_0_1"/>
<accession>N1QJQ1</accession>
<dbReference type="AlphaFoldDB" id="N1QJQ1"/>
<feature type="compositionally biased region" description="Low complexity" evidence="1">
    <location>
        <begin position="30"/>
        <end position="72"/>
    </location>
</feature>
<dbReference type="OMA" id="PWQDQPS"/>
<feature type="compositionally biased region" description="Polar residues" evidence="1">
    <location>
        <begin position="1"/>
        <end position="23"/>
    </location>
</feature>